<reference evidence="1 2" key="1">
    <citation type="submission" date="2023-05" db="EMBL/GenBank/DDBJ databases">
        <authorList>
            <person name="Guo Y."/>
        </authorList>
    </citation>
    <scope>NUCLEOTIDE SEQUENCE [LARGE SCALE GENOMIC DNA]</scope>
    <source>
        <strain evidence="1 2">GR2756</strain>
    </source>
</reference>
<dbReference type="CDD" id="cd05483">
    <property type="entry name" value="retropepsin_like_bacteria"/>
    <property type="match status" value="1"/>
</dbReference>
<keyword evidence="1" id="KW-0378">Hydrolase</keyword>
<dbReference type="SUPFAM" id="SSF48452">
    <property type="entry name" value="TPR-like"/>
    <property type="match status" value="1"/>
</dbReference>
<evidence type="ECO:0000313" key="2">
    <source>
        <dbReference type="Proteomes" id="UP001259572"/>
    </source>
</evidence>
<protein>
    <submittedName>
        <fullName evidence="1">Retropepsin-like aspartic protease</fullName>
        <ecNumber evidence="1">3.4.23.-</ecNumber>
    </submittedName>
</protein>
<dbReference type="InterPro" id="IPR011990">
    <property type="entry name" value="TPR-like_helical_dom_sf"/>
</dbReference>
<dbReference type="GO" id="GO:0016787">
    <property type="term" value="F:hydrolase activity"/>
    <property type="evidence" value="ECO:0007669"/>
    <property type="project" value="UniProtKB-KW"/>
</dbReference>
<dbReference type="RefSeq" id="WP_315727089.1">
    <property type="nucleotide sequence ID" value="NZ_JAVUPU010000006.1"/>
</dbReference>
<evidence type="ECO:0000313" key="1">
    <source>
        <dbReference type="EMBL" id="MDT9599996.1"/>
    </source>
</evidence>
<dbReference type="Proteomes" id="UP001259572">
    <property type="component" value="Unassembled WGS sequence"/>
</dbReference>
<dbReference type="SUPFAM" id="SSF50630">
    <property type="entry name" value="Acid proteases"/>
    <property type="match status" value="1"/>
</dbReference>
<keyword evidence="2" id="KW-1185">Reference proteome</keyword>
<name>A0ABU3Q9B3_9SPHN</name>
<dbReference type="Pfam" id="PF13650">
    <property type="entry name" value="Asp_protease_2"/>
    <property type="match status" value="1"/>
</dbReference>
<sequence>MKSAYDSVHSLILITAWSLGVALAPAGPGVAAVGAEPAAPGFDRQSLEQDLPARASAFQAAPADAAARRAYADMLFKLGDVQRAREIMAPLATSQSSDPRDLKLGGTIDYFLGDYVGAERLFQRMADVSRPGSADHRDAIEGLILVHYQTNQYAKAKTLTLPKSEGAGEDDEDLSDLLTFMQRFDGQPYQISWEGSDKVARLPIVNDFAPAGALPVMRLEINGHPVEFILDTGGDRLYIDEGVAARVGIRTISHRKSRYAYTQGKTVDEPLGVADSVRLGGVTLGNVPVIVAKWKAMGVESDGVITTQILKQFLSTVDYDRKELVFRERSETGRRQFLISQDDADPISVPFVMAGTHLMFAKGRLNDRKNLNILLDSGLAASVPLVLVDETVTMLGLTRTPVPGQKFYTVPIRSHGIGDLIRGPTDALGNVFVEEGFHWRNGILLDALISHQYLRHLGSWTFDFDTMRYHFPRQPGSVAAD</sequence>
<dbReference type="Gene3D" id="2.40.70.10">
    <property type="entry name" value="Acid Proteases"/>
    <property type="match status" value="1"/>
</dbReference>
<dbReference type="InterPro" id="IPR034122">
    <property type="entry name" value="Retropepsin-like_bacterial"/>
</dbReference>
<proteinExistence type="predicted"/>
<accession>A0ABU3Q9B3</accession>
<organism evidence="1 2">
    <name type="scientific">Sphingosinicella rhizophila</name>
    <dbReference type="NCBI Taxonomy" id="3050082"/>
    <lineage>
        <taxon>Bacteria</taxon>
        <taxon>Pseudomonadati</taxon>
        <taxon>Pseudomonadota</taxon>
        <taxon>Alphaproteobacteria</taxon>
        <taxon>Sphingomonadales</taxon>
        <taxon>Sphingosinicellaceae</taxon>
        <taxon>Sphingosinicella</taxon>
    </lineage>
</organism>
<dbReference type="InterPro" id="IPR021109">
    <property type="entry name" value="Peptidase_aspartic_dom_sf"/>
</dbReference>
<comment type="caution">
    <text evidence="1">The sequence shown here is derived from an EMBL/GenBank/DDBJ whole genome shotgun (WGS) entry which is preliminary data.</text>
</comment>
<dbReference type="EC" id="3.4.23.-" evidence="1"/>
<dbReference type="Gene3D" id="1.25.40.10">
    <property type="entry name" value="Tetratricopeptide repeat domain"/>
    <property type="match status" value="1"/>
</dbReference>
<dbReference type="EMBL" id="JAVUPU010000006">
    <property type="protein sequence ID" value="MDT9599996.1"/>
    <property type="molecule type" value="Genomic_DNA"/>
</dbReference>
<gene>
    <name evidence="1" type="ORF">RQX22_13620</name>
</gene>